<evidence type="ECO:0000256" key="1">
    <source>
        <dbReference type="ARBA" id="ARBA00004127"/>
    </source>
</evidence>
<dbReference type="STRING" id="1017273.SAMN05443094_107176"/>
<dbReference type="AlphaFoldDB" id="A0A1N7AEI9"/>
<keyword evidence="3 5" id="KW-1133">Transmembrane helix</keyword>
<protein>
    <recommendedName>
        <fullName evidence="6">DUF1232 domain-containing protein</fullName>
    </recommendedName>
</protein>
<sequence length="141" mass="15844">MMWLKKKKKEEFEQQIEGKEQHYTDEKFTNKLTASGSNLGQKAVYAALLLFEALKSSKLPTKTRLTILGALGYLILPADAVPDFLPAVGLVDDAAIIVTALVTVYNMIDDDMRRAARDRMKSWFGDRYDAGQAEKELDQSL</sequence>
<evidence type="ECO:0000256" key="3">
    <source>
        <dbReference type="ARBA" id="ARBA00022989"/>
    </source>
</evidence>
<proteinExistence type="predicted"/>
<name>A0A1N7AEI9_9BACI</name>
<feature type="transmembrane region" description="Helical" evidence="5">
    <location>
        <begin position="87"/>
        <end position="108"/>
    </location>
</feature>
<dbReference type="Pfam" id="PF06803">
    <property type="entry name" value="DUF1232"/>
    <property type="match status" value="1"/>
</dbReference>
<keyword evidence="4 5" id="KW-0472">Membrane</keyword>
<evidence type="ECO:0000256" key="5">
    <source>
        <dbReference type="SAM" id="Phobius"/>
    </source>
</evidence>
<comment type="subcellular location">
    <subcellularLocation>
        <location evidence="1">Endomembrane system</location>
        <topology evidence="1">Multi-pass membrane protein</topology>
    </subcellularLocation>
</comment>
<dbReference type="GO" id="GO:0012505">
    <property type="term" value="C:endomembrane system"/>
    <property type="evidence" value="ECO:0007669"/>
    <property type="project" value="UniProtKB-SubCell"/>
</dbReference>
<dbReference type="InterPro" id="IPR016983">
    <property type="entry name" value="UCP031804"/>
</dbReference>
<dbReference type="Proteomes" id="UP000186385">
    <property type="component" value="Unassembled WGS sequence"/>
</dbReference>
<dbReference type="RefSeq" id="WP_240514999.1">
    <property type="nucleotide sequence ID" value="NZ_FTLX01000007.1"/>
</dbReference>
<dbReference type="InterPro" id="IPR010652">
    <property type="entry name" value="DUF1232"/>
</dbReference>
<evidence type="ECO:0000256" key="2">
    <source>
        <dbReference type="ARBA" id="ARBA00022692"/>
    </source>
</evidence>
<feature type="domain" description="DUF1232" evidence="6">
    <location>
        <begin position="64"/>
        <end position="98"/>
    </location>
</feature>
<feature type="transmembrane region" description="Helical" evidence="5">
    <location>
        <begin position="65"/>
        <end position="81"/>
    </location>
</feature>
<evidence type="ECO:0000259" key="6">
    <source>
        <dbReference type="Pfam" id="PF06803"/>
    </source>
</evidence>
<evidence type="ECO:0000256" key="4">
    <source>
        <dbReference type="ARBA" id="ARBA00023136"/>
    </source>
</evidence>
<gene>
    <name evidence="7" type="ORF">SAMN05443094_107176</name>
</gene>
<evidence type="ECO:0000313" key="8">
    <source>
        <dbReference type="Proteomes" id="UP000186385"/>
    </source>
</evidence>
<evidence type="ECO:0000313" key="7">
    <source>
        <dbReference type="EMBL" id="SIR37411.1"/>
    </source>
</evidence>
<accession>A0A1N7AEI9</accession>
<keyword evidence="2 5" id="KW-0812">Transmembrane</keyword>
<reference evidence="7 8" key="1">
    <citation type="submission" date="2017-01" db="EMBL/GenBank/DDBJ databases">
        <authorList>
            <person name="Mah S.A."/>
            <person name="Swanson W.J."/>
            <person name="Moy G.W."/>
            <person name="Vacquier V.D."/>
        </authorList>
    </citation>
    <scope>NUCLEOTIDE SEQUENCE [LARGE SCALE GENOMIC DNA]</scope>
    <source>
        <strain evidence="7 8">NIO-1016</strain>
    </source>
</reference>
<organism evidence="7 8">
    <name type="scientific">Domibacillus enclensis</name>
    <dbReference type="NCBI Taxonomy" id="1017273"/>
    <lineage>
        <taxon>Bacteria</taxon>
        <taxon>Bacillati</taxon>
        <taxon>Bacillota</taxon>
        <taxon>Bacilli</taxon>
        <taxon>Bacillales</taxon>
        <taxon>Bacillaceae</taxon>
        <taxon>Domibacillus</taxon>
    </lineage>
</organism>
<dbReference type="PIRSF" id="PIRSF031804">
    <property type="entry name" value="UCP031804"/>
    <property type="match status" value="1"/>
</dbReference>
<dbReference type="EMBL" id="FTLX01000007">
    <property type="protein sequence ID" value="SIR37411.1"/>
    <property type="molecule type" value="Genomic_DNA"/>
</dbReference>